<feature type="transmembrane region" description="Helical" evidence="1">
    <location>
        <begin position="166"/>
        <end position="188"/>
    </location>
</feature>
<reference evidence="2 3" key="1">
    <citation type="submission" date="2019-08" db="EMBL/GenBank/DDBJ databases">
        <title>Genome of Luteibaculum oceani JCM 18817.</title>
        <authorList>
            <person name="Bowman J.P."/>
        </authorList>
    </citation>
    <scope>NUCLEOTIDE SEQUENCE [LARGE SCALE GENOMIC DNA]</scope>
    <source>
        <strain evidence="2 3">JCM 18817</strain>
    </source>
</reference>
<feature type="transmembrane region" description="Helical" evidence="1">
    <location>
        <begin position="57"/>
        <end position="82"/>
    </location>
</feature>
<dbReference type="NCBIfam" id="TIGR02046">
    <property type="entry name" value="sdhC_b558_fam"/>
    <property type="match status" value="1"/>
</dbReference>
<dbReference type="AlphaFoldDB" id="A0A5C6V1A1"/>
<feature type="transmembrane region" description="Helical" evidence="1">
    <location>
        <begin position="208"/>
        <end position="226"/>
    </location>
</feature>
<dbReference type="InterPro" id="IPR034804">
    <property type="entry name" value="SQR/QFR_C/D"/>
</dbReference>
<dbReference type="Gene3D" id="1.20.1300.10">
    <property type="entry name" value="Fumarate reductase/succinate dehydrogenase, transmembrane subunit"/>
    <property type="match status" value="1"/>
</dbReference>
<feature type="transmembrane region" description="Helical" evidence="1">
    <location>
        <begin position="103"/>
        <end position="124"/>
    </location>
</feature>
<keyword evidence="1" id="KW-0812">Transmembrane</keyword>
<sequence>MAKSGLLNSSVGRKIAMALSALFLIIFLLQHLTINFTSVLSADVFNELSHFMGTNFIVQFVMQPILIIGVVFHFVMGFILEARNKSARSNKYAYNNAKANSAWASRNMLITGVVILLFLGLHFYDFWIPEIATKYVAGDTSGLMEGTDQFRYFEELQHKFVSPTRTGLYCLAFIALIFHLQHGFASAFQSVGVNNNKYTPGIKAFGKIYSIVVPLGFVVVALYHHFSHFSH</sequence>
<proteinExistence type="predicted"/>
<gene>
    <name evidence="2" type="ORF">FRX97_07175</name>
</gene>
<name>A0A5C6V1A1_9FLAO</name>
<accession>A0A5C6V1A1</accession>
<dbReference type="EMBL" id="VORB01000005">
    <property type="protein sequence ID" value="TXC78989.1"/>
    <property type="molecule type" value="Genomic_DNA"/>
</dbReference>
<evidence type="ECO:0000313" key="3">
    <source>
        <dbReference type="Proteomes" id="UP000321168"/>
    </source>
</evidence>
<comment type="caution">
    <text evidence="2">The sequence shown here is derived from an EMBL/GenBank/DDBJ whole genome shotgun (WGS) entry which is preliminary data.</text>
</comment>
<dbReference type="CDD" id="cd03498">
    <property type="entry name" value="SQR_TypeB_2_TM"/>
    <property type="match status" value="1"/>
</dbReference>
<organism evidence="2 3">
    <name type="scientific">Luteibaculum oceani</name>
    <dbReference type="NCBI Taxonomy" id="1294296"/>
    <lineage>
        <taxon>Bacteria</taxon>
        <taxon>Pseudomonadati</taxon>
        <taxon>Bacteroidota</taxon>
        <taxon>Flavobacteriia</taxon>
        <taxon>Flavobacteriales</taxon>
        <taxon>Luteibaculaceae</taxon>
        <taxon>Luteibaculum</taxon>
    </lineage>
</organism>
<dbReference type="GO" id="GO:0016020">
    <property type="term" value="C:membrane"/>
    <property type="evidence" value="ECO:0007669"/>
    <property type="project" value="InterPro"/>
</dbReference>
<dbReference type="RefSeq" id="WP_147014513.1">
    <property type="nucleotide sequence ID" value="NZ_VORB01000005.1"/>
</dbReference>
<dbReference type="OrthoDB" id="9802842at2"/>
<dbReference type="SUPFAM" id="SSF81343">
    <property type="entry name" value="Fumarate reductase respiratory complex transmembrane subunits"/>
    <property type="match status" value="1"/>
</dbReference>
<keyword evidence="1" id="KW-1133">Transmembrane helix</keyword>
<keyword evidence="1" id="KW-0472">Membrane</keyword>
<evidence type="ECO:0000313" key="2">
    <source>
        <dbReference type="EMBL" id="TXC78989.1"/>
    </source>
</evidence>
<keyword evidence="3" id="KW-1185">Reference proteome</keyword>
<protein>
    <submittedName>
        <fullName evidence="2">Succinate dehydrogenase cytochrome b subunit</fullName>
    </submittedName>
</protein>
<dbReference type="Proteomes" id="UP000321168">
    <property type="component" value="Unassembled WGS sequence"/>
</dbReference>
<evidence type="ECO:0000256" key="1">
    <source>
        <dbReference type="SAM" id="Phobius"/>
    </source>
</evidence>
<dbReference type="InterPro" id="IPR011138">
    <property type="entry name" value="Cytochrome_b-558"/>
</dbReference>